<feature type="region of interest" description="Disordered" evidence="5">
    <location>
        <begin position="595"/>
        <end position="619"/>
    </location>
</feature>
<feature type="compositionally biased region" description="Acidic residues" evidence="5">
    <location>
        <begin position="189"/>
        <end position="199"/>
    </location>
</feature>
<dbReference type="SUPFAM" id="SSF158553">
    <property type="entry name" value="TAFH domain-like"/>
    <property type="match status" value="1"/>
</dbReference>
<feature type="compositionally biased region" description="Polar residues" evidence="5">
    <location>
        <begin position="430"/>
        <end position="443"/>
    </location>
</feature>
<dbReference type="Pfam" id="PF07531">
    <property type="entry name" value="TAFH"/>
    <property type="match status" value="1"/>
</dbReference>
<dbReference type="GO" id="GO:0005634">
    <property type="term" value="C:nucleus"/>
    <property type="evidence" value="ECO:0007669"/>
    <property type="project" value="UniProtKB-SubCell"/>
</dbReference>
<evidence type="ECO:0000256" key="2">
    <source>
        <dbReference type="ARBA" id="ARBA00023015"/>
    </source>
</evidence>
<feature type="region of interest" description="Disordered" evidence="5">
    <location>
        <begin position="1"/>
        <end position="199"/>
    </location>
</feature>
<dbReference type="InterPro" id="IPR003894">
    <property type="entry name" value="TAFH_NHR1"/>
</dbReference>
<keyword evidence="3" id="KW-0804">Transcription</keyword>
<comment type="subcellular location">
    <subcellularLocation>
        <location evidence="1">Nucleus</location>
    </subcellularLocation>
</comment>
<feature type="region of interest" description="Disordered" evidence="5">
    <location>
        <begin position="221"/>
        <end position="255"/>
    </location>
</feature>
<feature type="compositionally biased region" description="Basic and acidic residues" evidence="5">
    <location>
        <begin position="605"/>
        <end position="619"/>
    </location>
</feature>
<dbReference type="GO" id="GO:0006351">
    <property type="term" value="P:DNA-templated transcription"/>
    <property type="evidence" value="ECO:0007669"/>
    <property type="project" value="InterPro"/>
</dbReference>
<feature type="domain" description="TAFH" evidence="6">
    <location>
        <begin position="259"/>
        <end position="299"/>
    </location>
</feature>
<feature type="compositionally biased region" description="Polar residues" evidence="5">
    <location>
        <begin position="126"/>
        <end position="136"/>
    </location>
</feature>
<keyword evidence="2" id="KW-0805">Transcription regulation</keyword>
<feature type="compositionally biased region" description="Acidic residues" evidence="5">
    <location>
        <begin position="24"/>
        <end position="39"/>
    </location>
</feature>
<reference evidence="7" key="1">
    <citation type="submission" date="2017-05" db="UniProtKB">
        <authorList>
            <consortium name="EnsemblMetazoa"/>
        </authorList>
    </citation>
    <scope>IDENTIFICATION</scope>
</reference>
<dbReference type="AlphaFoldDB" id="A0A1X7UZG5"/>
<dbReference type="FunCoup" id="A0A1X7UZG5">
    <property type="interactions" value="55"/>
</dbReference>
<evidence type="ECO:0000313" key="7">
    <source>
        <dbReference type="EnsemblMetazoa" id="Aqu2.1.33158_001"/>
    </source>
</evidence>
<keyword evidence="4" id="KW-0539">Nucleus</keyword>
<evidence type="ECO:0000256" key="4">
    <source>
        <dbReference type="ARBA" id="ARBA00023242"/>
    </source>
</evidence>
<dbReference type="Gene3D" id="1.20.120.1110">
    <property type="entry name" value="TAFH/NHR1 domain"/>
    <property type="match status" value="1"/>
</dbReference>
<protein>
    <recommendedName>
        <fullName evidence="6">TAFH domain-containing protein</fullName>
    </recommendedName>
</protein>
<organism evidence="7">
    <name type="scientific">Amphimedon queenslandica</name>
    <name type="common">Sponge</name>
    <dbReference type="NCBI Taxonomy" id="400682"/>
    <lineage>
        <taxon>Eukaryota</taxon>
        <taxon>Metazoa</taxon>
        <taxon>Porifera</taxon>
        <taxon>Demospongiae</taxon>
        <taxon>Heteroscleromorpha</taxon>
        <taxon>Haplosclerida</taxon>
        <taxon>Niphatidae</taxon>
        <taxon>Amphimedon</taxon>
    </lineage>
</organism>
<feature type="region of interest" description="Disordered" evidence="5">
    <location>
        <begin position="396"/>
        <end position="486"/>
    </location>
</feature>
<feature type="compositionally biased region" description="Low complexity" evidence="5">
    <location>
        <begin position="453"/>
        <end position="468"/>
    </location>
</feature>
<evidence type="ECO:0000256" key="3">
    <source>
        <dbReference type="ARBA" id="ARBA00023163"/>
    </source>
</evidence>
<dbReference type="InParanoid" id="A0A1X7UZG5"/>
<evidence type="ECO:0000259" key="6">
    <source>
        <dbReference type="Pfam" id="PF07531"/>
    </source>
</evidence>
<name>A0A1X7UZG5_AMPQE</name>
<evidence type="ECO:0000256" key="5">
    <source>
        <dbReference type="SAM" id="MobiDB-lite"/>
    </source>
</evidence>
<feature type="compositionally biased region" description="Low complexity" evidence="5">
    <location>
        <begin position="229"/>
        <end position="241"/>
    </location>
</feature>
<evidence type="ECO:0000256" key="1">
    <source>
        <dbReference type="ARBA" id="ARBA00004123"/>
    </source>
</evidence>
<dbReference type="EnsemblMetazoa" id="Aqu2.1.33158_001">
    <property type="protein sequence ID" value="Aqu2.1.33158_001"/>
    <property type="gene ID" value="Aqu2.1.33158"/>
</dbReference>
<sequence length="619" mass="66692">MSTPGSHSPTIDTSKTLEEGGERGEEDTVVIMEEDEVETNDGKDTSTTEPGPVSTSSHFEEEEEGVHSEREEGEILDDDDNINEATDRPSASDSGPPPPQLVLVPSPSRIHGDEPPTQEGGVGTPVKSSSLSTGVTESPPPTSLPPTLTSQPHIHSEEESPAIAMETDPPPVSEVVGASKQPPPLSDQESSDDSDEEAIDLEIVIEGEEDDDEDVVVMERTSTIKAPPTSGSVTMATTGSTSSGGQGRGEGGKRSKECAKVKQFFTTLQKFANNISHDVAEQVQELITALVENLVYFQEELKDTKQILSNILGSAPQPGGPPTAPQHAEPELVIVPSTKPSAPPTSSSVITVAPPTSPLKASANLVSMSAPPATIHEPPSIPPTRIETIPNITAGNMASSRKRPRDLFVEGEEGRQVYANKRIPKPIPTATLTPTSSHDQQQVAVEPHPSRVTPPTSSAPSSATLPTPHAHYSRPSPTVTAETTPLREVSPSLTVANHQRLLNLIKDDWNCLDLMMTTLEGMVSKTQRSLMTLKERIHLVSTLTSAHNMYKQFEQEQEPIIQQRIQQAVDEVKTKSSEDKQKVLMDASRQLREALKEANAQSNSKEVKKEREREGERKG</sequence>
<accession>A0A1X7UZG5</accession>
<dbReference type="InterPro" id="IPR037249">
    <property type="entry name" value="TAFH/NHR1_dom_sf"/>
</dbReference>
<proteinExistence type="predicted"/>
<feature type="compositionally biased region" description="Polar residues" evidence="5">
    <location>
        <begin position="1"/>
        <end position="14"/>
    </location>
</feature>
<feature type="compositionally biased region" description="Acidic residues" evidence="5">
    <location>
        <begin position="71"/>
        <end position="82"/>
    </location>
</feature>
<feature type="compositionally biased region" description="Basic and acidic residues" evidence="5">
    <location>
        <begin position="405"/>
        <end position="415"/>
    </location>
</feature>